<proteinExistence type="inferred from homology"/>
<dbReference type="GO" id="GO:0006012">
    <property type="term" value="P:galactose metabolic process"/>
    <property type="evidence" value="ECO:0007669"/>
    <property type="project" value="InterPro"/>
</dbReference>
<evidence type="ECO:0000259" key="10">
    <source>
        <dbReference type="Pfam" id="PF02449"/>
    </source>
</evidence>
<comment type="catalytic activity">
    <reaction evidence="1 6">
        <text>Hydrolysis of terminal non-reducing beta-D-galactose residues in beta-D-galactosides.</text>
        <dbReference type="EC" id="3.2.1.23"/>
    </reaction>
</comment>
<comment type="similarity">
    <text evidence="2 6">Belongs to the glycosyl hydrolase 42 family.</text>
</comment>
<dbReference type="GO" id="GO:0046872">
    <property type="term" value="F:metal ion binding"/>
    <property type="evidence" value="ECO:0007669"/>
    <property type="project" value="UniProtKB-KW"/>
</dbReference>
<evidence type="ECO:0000256" key="5">
    <source>
        <dbReference type="ARBA" id="ARBA00023295"/>
    </source>
</evidence>
<feature type="domain" description="Glycoside hydrolase family 42 N-terminal" evidence="10">
    <location>
        <begin position="22"/>
        <end position="391"/>
    </location>
</feature>
<dbReference type="GO" id="GO:0004565">
    <property type="term" value="F:beta-galactosidase activity"/>
    <property type="evidence" value="ECO:0007669"/>
    <property type="project" value="UniProtKB-EC"/>
</dbReference>
<name>A0A1I2IEF8_9ACTN</name>
<keyword evidence="4 6" id="KW-0378">Hydrolase</keyword>
<dbReference type="Gene3D" id="3.40.50.880">
    <property type="match status" value="1"/>
</dbReference>
<dbReference type="EC" id="3.2.1.23" evidence="3 6"/>
<feature type="domain" description="Beta-galactosidase C-terminal" evidence="12">
    <location>
        <begin position="619"/>
        <end position="675"/>
    </location>
</feature>
<dbReference type="PANTHER" id="PTHR36447">
    <property type="entry name" value="BETA-GALACTOSIDASE GANA"/>
    <property type="match status" value="1"/>
</dbReference>
<feature type="binding site" evidence="8">
    <location>
        <position position="323"/>
    </location>
    <ligand>
        <name>substrate</name>
    </ligand>
</feature>
<evidence type="ECO:0000256" key="7">
    <source>
        <dbReference type="PIRSR" id="PIRSR001084-1"/>
    </source>
</evidence>
<dbReference type="InterPro" id="IPR013739">
    <property type="entry name" value="Beta_galactosidase_C"/>
</dbReference>
<gene>
    <name evidence="13" type="ORF">SAMN05216251_113129</name>
</gene>
<evidence type="ECO:0000313" key="13">
    <source>
        <dbReference type="EMBL" id="SFF40695.1"/>
    </source>
</evidence>
<evidence type="ECO:0000259" key="11">
    <source>
        <dbReference type="Pfam" id="PF08532"/>
    </source>
</evidence>
<dbReference type="InterPro" id="IPR013780">
    <property type="entry name" value="Glyco_hydro_b"/>
</dbReference>
<dbReference type="SUPFAM" id="SSF51445">
    <property type="entry name" value="(Trans)glycosidases"/>
    <property type="match status" value="1"/>
</dbReference>
<sequence>MSQPVHPDSPWGRVPRLAYGADHNPEQWDPQVWRDDVRLMRAAGVTLVSLGIFAWSWLEPEQDRFDFDGLDEVIGLLHAGGVAVDLATPTAAPPLWFARAHPESLPVTADGLRLAPGSRQSFCASSPAYRERAALITSRLAERYGGHPAVVMWHIGNEYGNTNAHCWCETSAAAFRHWLHAKYGDLDTLNSRWGTAFWGQRYSDWAQVAPPRTSAGSLNPALRLDFLRFCDAEQLACYRAERDIVRAHSPGRPVTTNFMTGNFAWADYWTWAAEVDVVANDHYLTAADPHRTAELAFAADLTRGLAAGRPWLLMEHSTSAVQWQPRNTAKAPGELRRNSLTHVARGADGALFFQWRQSASGAEMWHSAMVPHGGEDTRVHREVKRLGAEIGALAEVAGSVCEPAEVAVVWDYDAWWALELPDRPSIDMTYRDEIRAWHRALWSAGAACDVVPATATADELARYKLLLAPSHYAATRETAAAWEAYAAAGGHLVVGPFSGVVDHDDRVHPGPYPGVLRGLLGLRVDEFLPLAAGEKVALGDGSTGRVWAERVLPDSGTRVEARFATGPASGGPAVLRADRGAGAVRYCATRFTDDSLRRLLTDWRAAAGCAPPPPGAGDGVETVRRRSPGGASWLFVVNHTSAPVAVPCTGRDLLTGVRADGVVTVAAGDVAVVRES</sequence>
<reference evidence="13 14" key="1">
    <citation type="submission" date="2016-10" db="EMBL/GenBank/DDBJ databases">
        <authorList>
            <person name="de Groot N.N."/>
        </authorList>
    </citation>
    <scope>NUCLEOTIDE SEQUENCE [LARGE SCALE GENOMIC DNA]</scope>
    <source>
        <strain evidence="13 14">CGMCC 4.3510</strain>
    </source>
</reference>
<evidence type="ECO:0000256" key="4">
    <source>
        <dbReference type="ARBA" id="ARBA00022801"/>
    </source>
</evidence>
<feature type="binding site" evidence="9">
    <location>
        <position position="123"/>
    </location>
    <ligand>
        <name>Zn(2+)</name>
        <dbReference type="ChEBI" id="CHEBI:29105"/>
    </ligand>
</feature>
<feature type="binding site" evidence="8">
    <location>
        <position position="157"/>
    </location>
    <ligand>
        <name>substrate</name>
    </ligand>
</feature>
<evidence type="ECO:0000256" key="9">
    <source>
        <dbReference type="PIRSR" id="PIRSR001084-3"/>
    </source>
</evidence>
<feature type="domain" description="Beta-galactosidase trimerisation" evidence="11">
    <location>
        <begin position="404"/>
        <end position="604"/>
    </location>
</feature>
<dbReference type="STRING" id="380248.SAMN05216251_113129"/>
<organism evidence="13 14">
    <name type="scientific">Actinacidiphila alni</name>
    <dbReference type="NCBI Taxonomy" id="380248"/>
    <lineage>
        <taxon>Bacteria</taxon>
        <taxon>Bacillati</taxon>
        <taxon>Actinomycetota</taxon>
        <taxon>Actinomycetes</taxon>
        <taxon>Kitasatosporales</taxon>
        <taxon>Streptomycetaceae</taxon>
        <taxon>Actinacidiphila</taxon>
    </lineage>
</organism>
<dbReference type="CDD" id="cd03143">
    <property type="entry name" value="A4_beta-galactosidase_middle_domain"/>
    <property type="match status" value="1"/>
</dbReference>
<dbReference type="AlphaFoldDB" id="A0A1I2IEF8"/>
<dbReference type="InterPro" id="IPR013529">
    <property type="entry name" value="Glyco_hydro_42_N"/>
</dbReference>
<dbReference type="InterPro" id="IPR003476">
    <property type="entry name" value="Glyco_hydro_42"/>
</dbReference>
<keyword evidence="5 6" id="KW-0326">Glycosidase</keyword>
<evidence type="ECO:0000256" key="8">
    <source>
        <dbReference type="PIRSR" id="PIRSR001084-2"/>
    </source>
</evidence>
<keyword evidence="9" id="KW-0862">Zinc</keyword>
<feature type="active site" description="Proton donor" evidence="7">
    <location>
        <position position="158"/>
    </location>
</feature>
<dbReference type="InterPro" id="IPR017853">
    <property type="entry name" value="GH"/>
</dbReference>
<dbReference type="PANTHER" id="PTHR36447:SF1">
    <property type="entry name" value="BETA-GALACTOSIDASE GANA"/>
    <property type="match status" value="1"/>
</dbReference>
<feature type="binding site" evidence="9">
    <location>
        <position position="168"/>
    </location>
    <ligand>
        <name>Zn(2+)</name>
        <dbReference type="ChEBI" id="CHEBI:29105"/>
    </ligand>
</feature>
<evidence type="ECO:0000256" key="2">
    <source>
        <dbReference type="ARBA" id="ARBA00005940"/>
    </source>
</evidence>
<dbReference type="PIRSF" id="PIRSF001084">
    <property type="entry name" value="B-galactosidase"/>
    <property type="match status" value="1"/>
</dbReference>
<dbReference type="Pfam" id="PF08533">
    <property type="entry name" value="Glyco_hydro_42C"/>
    <property type="match status" value="1"/>
</dbReference>
<dbReference type="Pfam" id="PF08532">
    <property type="entry name" value="Glyco_hydro_42M"/>
    <property type="match status" value="1"/>
</dbReference>
<keyword evidence="14" id="KW-1185">Reference proteome</keyword>
<dbReference type="EMBL" id="FONG01000013">
    <property type="protein sequence ID" value="SFF40695.1"/>
    <property type="molecule type" value="Genomic_DNA"/>
</dbReference>
<evidence type="ECO:0000256" key="6">
    <source>
        <dbReference type="PIRNR" id="PIRNR001084"/>
    </source>
</evidence>
<evidence type="ECO:0000313" key="14">
    <source>
        <dbReference type="Proteomes" id="UP000199323"/>
    </source>
</evidence>
<accession>A0A1I2IEF8</accession>
<dbReference type="Gene3D" id="3.20.20.80">
    <property type="entry name" value="Glycosidases"/>
    <property type="match status" value="1"/>
</dbReference>
<dbReference type="GO" id="GO:0009341">
    <property type="term" value="C:beta-galactosidase complex"/>
    <property type="evidence" value="ECO:0007669"/>
    <property type="project" value="InterPro"/>
</dbReference>
<dbReference type="SUPFAM" id="SSF52317">
    <property type="entry name" value="Class I glutamine amidotransferase-like"/>
    <property type="match status" value="1"/>
</dbReference>
<dbReference type="RefSeq" id="WP_093715382.1">
    <property type="nucleotide sequence ID" value="NZ_FONG01000013.1"/>
</dbReference>
<dbReference type="InterPro" id="IPR013738">
    <property type="entry name" value="Beta_galactosidase_Trimer"/>
</dbReference>
<evidence type="ECO:0000256" key="3">
    <source>
        <dbReference type="ARBA" id="ARBA00012756"/>
    </source>
</evidence>
<keyword evidence="9" id="KW-0479">Metal-binding</keyword>
<protein>
    <recommendedName>
        <fullName evidence="3 6">Beta-galactosidase</fullName>
        <shortName evidence="6">Beta-gal</shortName>
        <ecNumber evidence="3 6">3.2.1.23</ecNumber>
    </recommendedName>
</protein>
<dbReference type="Pfam" id="PF02449">
    <property type="entry name" value="Glyco_hydro_42"/>
    <property type="match status" value="1"/>
</dbReference>
<dbReference type="Proteomes" id="UP000199323">
    <property type="component" value="Unassembled WGS sequence"/>
</dbReference>
<evidence type="ECO:0000256" key="1">
    <source>
        <dbReference type="ARBA" id="ARBA00001412"/>
    </source>
</evidence>
<dbReference type="InterPro" id="IPR029062">
    <property type="entry name" value="Class_I_gatase-like"/>
</dbReference>
<feature type="active site" description="Nucleophile" evidence="7">
    <location>
        <position position="315"/>
    </location>
</feature>
<dbReference type="Gene3D" id="2.60.40.1180">
    <property type="entry name" value="Golgi alpha-mannosidase II"/>
    <property type="match status" value="1"/>
</dbReference>
<evidence type="ECO:0000259" key="12">
    <source>
        <dbReference type="Pfam" id="PF08533"/>
    </source>
</evidence>
<feature type="binding site" evidence="9">
    <location>
        <position position="166"/>
    </location>
    <ligand>
        <name>Zn(2+)</name>
        <dbReference type="ChEBI" id="CHEBI:29105"/>
    </ligand>
</feature>
<feature type="binding site" evidence="8">
    <location>
        <position position="119"/>
    </location>
    <ligand>
        <name>substrate</name>
    </ligand>
</feature>
<dbReference type="OrthoDB" id="9800974at2"/>